<accession>A0A830HCA0</accession>
<protein>
    <submittedName>
        <fullName evidence="3">Uncharacterized protein</fullName>
    </submittedName>
</protein>
<name>A0A830HCA0_9CHLO</name>
<comment type="caution">
    <text evidence="3">The sequence shown here is derived from an EMBL/GenBank/DDBJ whole genome shotgun (WGS) entry which is preliminary data.</text>
</comment>
<evidence type="ECO:0000313" key="3">
    <source>
        <dbReference type="EMBL" id="GHP04113.1"/>
    </source>
</evidence>
<feature type="transmembrane region" description="Helical" evidence="2">
    <location>
        <begin position="15"/>
        <end position="34"/>
    </location>
</feature>
<sequence>MAGARSRAESRSRSAIAVVGALVVGVVLLVAFRWHAAPRTRLSSKDRILKALRQRQKLKQPQSQQPQTTSPNTSALLDPDAAEDDLFGSDDELRLIAKIVKVAEAKAEKEKERKRAAMLQTELSRRAVRSGSAAAAASTSAAKWLHDASKTGGLVQDITGHKCSAPTDCTEACQRGCEREAVQRACEKECDEECADTAQASAGTGPCPRAGKSKQSKAASTTCKAAAAAGGGAHGCAAACQSKCAARRKEELTAAEKTCLAASRGECQAQCSTGGSYASALSHAAGDFGEVYDATQCEKLCEAEFVSRCRTAQGDAARGDAPATLPALRCAVHRRPIQKGIGRQQDHYGFG</sequence>
<keyword evidence="2" id="KW-0472">Membrane</keyword>
<evidence type="ECO:0000256" key="2">
    <source>
        <dbReference type="SAM" id="Phobius"/>
    </source>
</evidence>
<evidence type="ECO:0000313" key="4">
    <source>
        <dbReference type="Proteomes" id="UP000660262"/>
    </source>
</evidence>
<reference evidence="3" key="1">
    <citation type="submission" date="2020-10" db="EMBL/GenBank/DDBJ databases">
        <title>Unveiling of a novel bifunctional photoreceptor, Dualchrome1, isolated from a cosmopolitan green alga.</title>
        <authorList>
            <person name="Suzuki S."/>
            <person name="Kawachi M."/>
        </authorList>
    </citation>
    <scope>NUCLEOTIDE SEQUENCE</scope>
    <source>
        <strain evidence="3">NIES 2893</strain>
    </source>
</reference>
<dbReference type="EMBL" id="BNJQ01000007">
    <property type="protein sequence ID" value="GHP04113.1"/>
    <property type="molecule type" value="Genomic_DNA"/>
</dbReference>
<feature type="region of interest" description="Disordered" evidence="1">
    <location>
        <begin position="55"/>
        <end position="81"/>
    </location>
</feature>
<keyword evidence="2" id="KW-1133">Transmembrane helix</keyword>
<keyword evidence="2" id="KW-0812">Transmembrane</keyword>
<organism evidence="3 4">
    <name type="scientific">Pycnococcus provasolii</name>
    <dbReference type="NCBI Taxonomy" id="41880"/>
    <lineage>
        <taxon>Eukaryota</taxon>
        <taxon>Viridiplantae</taxon>
        <taxon>Chlorophyta</taxon>
        <taxon>Pseudoscourfieldiophyceae</taxon>
        <taxon>Pseudoscourfieldiales</taxon>
        <taxon>Pycnococcaceae</taxon>
        <taxon>Pycnococcus</taxon>
    </lineage>
</organism>
<dbReference type="AlphaFoldDB" id="A0A830HCA0"/>
<keyword evidence="4" id="KW-1185">Reference proteome</keyword>
<proteinExistence type="predicted"/>
<evidence type="ECO:0000256" key="1">
    <source>
        <dbReference type="SAM" id="MobiDB-lite"/>
    </source>
</evidence>
<feature type="compositionally biased region" description="Low complexity" evidence="1">
    <location>
        <begin position="59"/>
        <end position="79"/>
    </location>
</feature>
<gene>
    <name evidence="3" type="ORF">PPROV_000286700</name>
</gene>
<dbReference type="Proteomes" id="UP000660262">
    <property type="component" value="Unassembled WGS sequence"/>
</dbReference>